<evidence type="ECO:0000259" key="2">
    <source>
        <dbReference type="Pfam" id="PF13837"/>
    </source>
</evidence>
<dbReference type="EMBL" id="JARKHS020027735">
    <property type="protein sequence ID" value="KAK8765081.1"/>
    <property type="molecule type" value="Genomic_DNA"/>
</dbReference>
<evidence type="ECO:0000313" key="4">
    <source>
        <dbReference type="Proteomes" id="UP001321473"/>
    </source>
</evidence>
<dbReference type="AlphaFoldDB" id="A0AAQ4DRJ1"/>
<organism evidence="3 4">
    <name type="scientific">Amblyomma americanum</name>
    <name type="common">Lone star tick</name>
    <dbReference type="NCBI Taxonomy" id="6943"/>
    <lineage>
        <taxon>Eukaryota</taxon>
        <taxon>Metazoa</taxon>
        <taxon>Ecdysozoa</taxon>
        <taxon>Arthropoda</taxon>
        <taxon>Chelicerata</taxon>
        <taxon>Arachnida</taxon>
        <taxon>Acari</taxon>
        <taxon>Parasitiformes</taxon>
        <taxon>Ixodida</taxon>
        <taxon>Ixodoidea</taxon>
        <taxon>Ixodidae</taxon>
        <taxon>Amblyomminae</taxon>
        <taxon>Amblyomma</taxon>
    </lineage>
</organism>
<feature type="region of interest" description="Disordered" evidence="1">
    <location>
        <begin position="242"/>
        <end position="262"/>
    </location>
</feature>
<keyword evidence="4" id="KW-1185">Reference proteome</keyword>
<sequence>MTVAVGDLTKTMTVVRNHDGSYVPDGNGYRYEATDGERYTLVFQALEITQSQPSAAVPDASTACAVGASVSASAEAAAPISASDRSASVSAEAGAAMSASDRSSASAEADLSEEMWSLQKTRFLIEKYVVLKDLVGRKGGFRTKKLLWLKLADLVNSEFGGTLTGLQIENKWKSQERAYKRAKAKNNTSGHHRVPCEFEEELAKVLEKEHHILPTVLLETGIAADNSDTTADDMDSVGDVEEPMQEVPAHRAPNRKRRRTSKSALVEALNKMEAARAKRHEDRMAKFDLLIEVMRNK</sequence>
<evidence type="ECO:0000313" key="3">
    <source>
        <dbReference type="EMBL" id="KAK8765081.1"/>
    </source>
</evidence>
<reference evidence="3 4" key="1">
    <citation type="journal article" date="2023" name="Arcadia Sci">
        <title>De novo assembly of a long-read Amblyomma americanum tick genome.</title>
        <authorList>
            <person name="Chou S."/>
            <person name="Poskanzer K.E."/>
            <person name="Rollins M."/>
            <person name="Thuy-Boun P.S."/>
        </authorList>
    </citation>
    <scope>NUCLEOTIDE SEQUENCE [LARGE SCALE GENOMIC DNA]</scope>
    <source>
        <strain evidence="3">F_SG_1</strain>
        <tissue evidence="3">Salivary glands</tissue>
    </source>
</reference>
<dbReference type="Proteomes" id="UP001321473">
    <property type="component" value="Unassembled WGS sequence"/>
</dbReference>
<dbReference type="InterPro" id="IPR044822">
    <property type="entry name" value="Myb_DNA-bind_4"/>
</dbReference>
<feature type="compositionally biased region" description="Basic residues" evidence="1">
    <location>
        <begin position="252"/>
        <end position="261"/>
    </location>
</feature>
<evidence type="ECO:0000256" key="1">
    <source>
        <dbReference type="SAM" id="MobiDB-lite"/>
    </source>
</evidence>
<protein>
    <recommendedName>
        <fullName evidence="2">Myb/SANT-like DNA-binding domain-containing protein</fullName>
    </recommendedName>
</protein>
<gene>
    <name evidence="3" type="ORF">V5799_032310</name>
</gene>
<accession>A0AAQ4DRJ1</accession>
<dbReference type="Pfam" id="PF13837">
    <property type="entry name" value="Myb_DNA-bind_4"/>
    <property type="match status" value="1"/>
</dbReference>
<feature type="domain" description="Myb/SANT-like DNA-binding" evidence="2">
    <location>
        <begin position="115"/>
        <end position="204"/>
    </location>
</feature>
<comment type="caution">
    <text evidence="3">The sequence shown here is derived from an EMBL/GenBank/DDBJ whole genome shotgun (WGS) entry which is preliminary data.</text>
</comment>
<name>A0AAQ4DRJ1_AMBAM</name>
<proteinExistence type="predicted"/>